<gene>
    <name evidence="2" type="ORF">WS70_10570</name>
</gene>
<accession>A0A1B4FES6</accession>
<keyword evidence="3" id="KW-1185">Reference proteome</keyword>
<evidence type="ECO:0000313" key="2">
    <source>
        <dbReference type="EMBL" id="AOJ02216.1"/>
    </source>
</evidence>
<sequence>MNRLIDRLALIAFAIVITAVVWALLHYSGEWFFPVATLTALTLLVIQNQKLKKRLKDLGDDGGSRK</sequence>
<dbReference type="AlphaFoldDB" id="A0A1B4FES6"/>
<evidence type="ECO:0000256" key="1">
    <source>
        <dbReference type="SAM" id="Phobius"/>
    </source>
</evidence>
<feature type="transmembrane region" description="Helical" evidence="1">
    <location>
        <begin position="7"/>
        <end position="25"/>
    </location>
</feature>
<keyword evidence="1" id="KW-1133">Transmembrane helix</keyword>
<organism evidence="2 3">
    <name type="scientific">Burkholderia mayonis</name>
    <dbReference type="NCBI Taxonomy" id="1385591"/>
    <lineage>
        <taxon>Bacteria</taxon>
        <taxon>Pseudomonadati</taxon>
        <taxon>Pseudomonadota</taxon>
        <taxon>Betaproteobacteria</taxon>
        <taxon>Burkholderiales</taxon>
        <taxon>Burkholderiaceae</taxon>
        <taxon>Burkholderia</taxon>
        <taxon>pseudomallei group</taxon>
    </lineage>
</organism>
<reference evidence="2 3" key="1">
    <citation type="submission" date="2015-12" db="EMBL/GenBank/DDBJ databases">
        <title>Diversity of Burkholderia near neighbor genomes.</title>
        <authorList>
            <person name="Sahl J."/>
            <person name="Wagner D."/>
            <person name="Keim P."/>
        </authorList>
    </citation>
    <scope>NUCLEOTIDE SEQUENCE [LARGE SCALE GENOMIC DNA]</scope>
    <source>
        <strain evidence="2 3">BDU6</strain>
    </source>
</reference>
<evidence type="ECO:0000313" key="3">
    <source>
        <dbReference type="Proteomes" id="UP000062519"/>
    </source>
</evidence>
<keyword evidence="1" id="KW-0472">Membrane</keyword>
<dbReference type="Proteomes" id="UP000062519">
    <property type="component" value="Chromosome 1"/>
</dbReference>
<name>A0A1B4FES6_9BURK</name>
<dbReference type="EMBL" id="CP013386">
    <property type="protein sequence ID" value="AOJ02216.1"/>
    <property type="molecule type" value="Genomic_DNA"/>
</dbReference>
<dbReference type="RefSeq" id="WP_059597844.1">
    <property type="nucleotide sequence ID" value="NZ_CP013386.1"/>
</dbReference>
<keyword evidence="1" id="KW-0812">Transmembrane</keyword>
<dbReference type="KEGG" id="buu:WS70_10570"/>
<feature type="transmembrane region" description="Helical" evidence="1">
    <location>
        <begin position="31"/>
        <end position="46"/>
    </location>
</feature>
<proteinExistence type="predicted"/>
<protein>
    <submittedName>
        <fullName evidence="2">Uncharacterized protein</fullName>
    </submittedName>
</protein>